<dbReference type="GO" id="GO:0005524">
    <property type="term" value="F:ATP binding"/>
    <property type="evidence" value="ECO:0007669"/>
    <property type="project" value="InterPro"/>
</dbReference>
<feature type="transmembrane region" description="Helical" evidence="5">
    <location>
        <begin position="111"/>
        <end position="132"/>
    </location>
</feature>
<evidence type="ECO:0000313" key="8">
    <source>
        <dbReference type="Proteomes" id="UP000023152"/>
    </source>
</evidence>
<evidence type="ECO:0000256" key="1">
    <source>
        <dbReference type="ARBA" id="ARBA00022692"/>
    </source>
</evidence>
<keyword evidence="1 5" id="KW-0812">Transmembrane</keyword>
<dbReference type="Pfam" id="PF06472">
    <property type="entry name" value="ABC_membrane_2"/>
    <property type="match status" value="1"/>
</dbReference>
<sequence>MLRLLWSGTGFRSRKTYSVSGQETGSDGLTSSSSYASESTVTDSKTKSELANHKRIRRSVNNSKNCCTKGWKQLNESTVGISSIMWYTYNLFSDIIPKMSSYNWRLIKKSMFCKMLTILCLQSLEIIVTYPIKYLSNSIMKKDVNGFYYWSIIVSIIALIAFPVVVFDNTSHALFYIQLRESVTKVLLQMYYDKQAFYYLNQNMNESYSLNKDRNGLIIDNCGQRLCMDVLSCFFF</sequence>
<keyword evidence="8" id="KW-1185">Reference proteome</keyword>
<evidence type="ECO:0000256" key="2">
    <source>
        <dbReference type="ARBA" id="ARBA00022989"/>
    </source>
</evidence>
<evidence type="ECO:0000313" key="7">
    <source>
        <dbReference type="EMBL" id="ETO27994.1"/>
    </source>
</evidence>
<evidence type="ECO:0000256" key="5">
    <source>
        <dbReference type="SAM" id="Phobius"/>
    </source>
</evidence>
<comment type="caution">
    <text evidence="7">The sequence shown here is derived from an EMBL/GenBank/DDBJ whole genome shotgun (WGS) entry which is preliminary data.</text>
</comment>
<dbReference type="EMBL" id="ASPP01006930">
    <property type="protein sequence ID" value="ETO27994.1"/>
    <property type="molecule type" value="Genomic_DNA"/>
</dbReference>
<accession>X6NQM0</accession>
<evidence type="ECO:0000259" key="6">
    <source>
        <dbReference type="Pfam" id="PF06472"/>
    </source>
</evidence>
<gene>
    <name evidence="7" type="ORF">RFI_09137</name>
</gene>
<proteinExistence type="predicted"/>
<dbReference type="GO" id="GO:0016020">
    <property type="term" value="C:membrane"/>
    <property type="evidence" value="ECO:0007669"/>
    <property type="project" value="InterPro"/>
</dbReference>
<dbReference type="GO" id="GO:0140359">
    <property type="term" value="F:ABC-type transporter activity"/>
    <property type="evidence" value="ECO:0007669"/>
    <property type="project" value="InterPro"/>
</dbReference>
<feature type="compositionally biased region" description="Polar residues" evidence="4">
    <location>
        <begin position="18"/>
        <end position="29"/>
    </location>
</feature>
<name>X6NQM0_RETFI</name>
<keyword evidence="2 5" id="KW-1133">Transmembrane helix</keyword>
<keyword evidence="3 5" id="KW-0472">Membrane</keyword>
<feature type="region of interest" description="Disordered" evidence="4">
    <location>
        <begin position="18"/>
        <end position="37"/>
    </location>
</feature>
<dbReference type="InterPro" id="IPR011527">
    <property type="entry name" value="ABC1_TM_dom"/>
</dbReference>
<dbReference type="AlphaFoldDB" id="X6NQM0"/>
<protein>
    <recommendedName>
        <fullName evidence="6">ABC transmembrane type-1 domain-containing protein</fullName>
    </recommendedName>
</protein>
<organism evidence="7 8">
    <name type="scientific">Reticulomyxa filosa</name>
    <dbReference type="NCBI Taxonomy" id="46433"/>
    <lineage>
        <taxon>Eukaryota</taxon>
        <taxon>Sar</taxon>
        <taxon>Rhizaria</taxon>
        <taxon>Retaria</taxon>
        <taxon>Foraminifera</taxon>
        <taxon>Monothalamids</taxon>
        <taxon>Reticulomyxidae</taxon>
        <taxon>Reticulomyxa</taxon>
    </lineage>
</organism>
<evidence type="ECO:0000256" key="4">
    <source>
        <dbReference type="SAM" id="MobiDB-lite"/>
    </source>
</evidence>
<feature type="transmembrane region" description="Helical" evidence="5">
    <location>
        <begin position="147"/>
        <end position="167"/>
    </location>
</feature>
<evidence type="ECO:0000256" key="3">
    <source>
        <dbReference type="ARBA" id="ARBA00023136"/>
    </source>
</evidence>
<reference evidence="7 8" key="1">
    <citation type="journal article" date="2013" name="Curr. Biol.">
        <title>The Genome of the Foraminiferan Reticulomyxa filosa.</title>
        <authorList>
            <person name="Glockner G."/>
            <person name="Hulsmann N."/>
            <person name="Schleicher M."/>
            <person name="Noegel A.A."/>
            <person name="Eichinger L."/>
            <person name="Gallinger C."/>
            <person name="Pawlowski J."/>
            <person name="Sierra R."/>
            <person name="Euteneuer U."/>
            <person name="Pillet L."/>
            <person name="Moustafa A."/>
            <person name="Platzer M."/>
            <person name="Groth M."/>
            <person name="Szafranski K."/>
            <person name="Schliwa M."/>
        </authorList>
    </citation>
    <scope>NUCLEOTIDE SEQUENCE [LARGE SCALE GENOMIC DNA]</scope>
</reference>
<dbReference type="Proteomes" id="UP000023152">
    <property type="component" value="Unassembled WGS sequence"/>
</dbReference>
<feature type="domain" description="ABC transmembrane type-1" evidence="6">
    <location>
        <begin position="92"/>
        <end position="230"/>
    </location>
</feature>